<dbReference type="Gene3D" id="3.90.1150.10">
    <property type="entry name" value="Aspartate Aminotransferase, domain 1"/>
    <property type="match status" value="1"/>
</dbReference>
<dbReference type="FunFam" id="3.40.640.10:FF:000033">
    <property type="entry name" value="Aspartate aminotransferase"/>
    <property type="match status" value="1"/>
</dbReference>
<name>T1BAK4_9ZZZZ</name>
<proteinExistence type="inferred from homology"/>
<dbReference type="AlphaFoldDB" id="T1BAK4"/>
<dbReference type="PANTHER" id="PTHR43807:SF20">
    <property type="entry name" value="FI04487P"/>
    <property type="match status" value="1"/>
</dbReference>
<reference evidence="7" key="2">
    <citation type="journal article" date="2014" name="ISME J.">
        <title>Microbial stratification in low pH oxic and suboxic macroscopic growths along an acid mine drainage.</title>
        <authorList>
            <person name="Mendez-Garcia C."/>
            <person name="Mesa V."/>
            <person name="Sprenger R.R."/>
            <person name="Richter M."/>
            <person name="Diez M.S."/>
            <person name="Solano J."/>
            <person name="Bargiela R."/>
            <person name="Golyshina O.V."/>
            <person name="Manteca A."/>
            <person name="Ramos J.L."/>
            <person name="Gallego J.R."/>
            <person name="Llorente I."/>
            <person name="Martins Dos Santos V.A."/>
            <person name="Jensen O.N."/>
            <person name="Pelaez A.I."/>
            <person name="Sanchez J."/>
            <person name="Ferrer M."/>
        </authorList>
    </citation>
    <scope>NUCLEOTIDE SEQUENCE</scope>
</reference>
<dbReference type="EMBL" id="AUZZ01005334">
    <property type="protein sequence ID" value="EQD50024.1"/>
    <property type="molecule type" value="Genomic_DNA"/>
</dbReference>
<feature type="non-terminal residue" evidence="7">
    <location>
        <position position="1"/>
    </location>
</feature>
<dbReference type="SUPFAM" id="SSF53383">
    <property type="entry name" value="PLP-dependent transferases"/>
    <property type="match status" value="1"/>
</dbReference>
<keyword evidence="3 7" id="KW-0032">Aminotransferase</keyword>
<dbReference type="Gene3D" id="3.40.640.10">
    <property type="entry name" value="Type I PLP-dependent aspartate aminotransferase-like (Major domain)"/>
    <property type="match status" value="1"/>
</dbReference>
<reference evidence="7" key="1">
    <citation type="submission" date="2013-08" db="EMBL/GenBank/DDBJ databases">
        <authorList>
            <person name="Mendez C."/>
            <person name="Richter M."/>
            <person name="Ferrer M."/>
            <person name="Sanchez J."/>
        </authorList>
    </citation>
    <scope>NUCLEOTIDE SEQUENCE</scope>
</reference>
<gene>
    <name evidence="7" type="ORF">B2A_07450</name>
</gene>
<evidence type="ECO:0000256" key="3">
    <source>
        <dbReference type="ARBA" id="ARBA00022576"/>
    </source>
</evidence>
<comment type="cofactor">
    <cofactor evidence="1">
        <name>pyridoxal 5'-phosphate</name>
        <dbReference type="ChEBI" id="CHEBI:597326"/>
    </cofactor>
</comment>
<feature type="non-terminal residue" evidence="7">
    <location>
        <position position="250"/>
    </location>
</feature>
<evidence type="ECO:0000313" key="7">
    <source>
        <dbReference type="EMBL" id="EQD50024.1"/>
    </source>
</evidence>
<keyword evidence="5" id="KW-0663">Pyridoxal phosphate</keyword>
<accession>T1BAK4</accession>
<dbReference type="Pfam" id="PF00155">
    <property type="entry name" value="Aminotran_1_2"/>
    <property type="match status" value="1"/>
</dbReference>
<dbReference type="InterPro" id="IPR004839">
    <property type="entry name" value="Aminotransferase_I/II_large"/>
</dbReference>
<dbReference type="InterPro" id="IPR051326">
    <property type="entry name" value="Kynurenine-oxoglutarate_AT"/>
</dbReference>
<evidence type="ECO:0000256" key="4">
    <source>
        <dbReference type="ARBA" id="ARBA00022679"/>
    </source>
</evidence>
<comment type="similarity">
    <text evidence="2">Belongs to the class-I pyridoxal-phosphate-dependent aminotransferase family.</text>
</comment>
<keyword evidence="4 7" id="KW-0808">Transferase</keyword>
<dbReference type="InterPro" id="IPR015421">
    <property type="entry name" value="PyrdxlP-dep_Trfase_major"/>
</dbReference>
<dbReference type="PANTHER" id="PTHR43807">
    <property type="entry name" value="FI04487P"/>
    <property type="match status" value="1"/>
</dbReference>
<sequence>NLGQGFPDYDIDPLLAQLVERAMRGGHNQYAPMEGLPALRERIAAKLAALYGLSADPGSEITITQGATEAIYSGIQAVVGPGDEVIGFDPAYDAYEPAVRLAGARCIRLPLAPPAFGYDWDRVRAALSPRTRLILINSPHNPSCTVATSADLDALAQLIRGRQITVLADEVYEHMVFDGRRHASVLQHSELRARSLAVFSFGKTLHATGLRVGYAVAPAELTGELRKVHQFNTFSIAHPLQWAIAEYLAA</sequence>
<dbReference type="CDD" id="cd00609">
    <property type="entry name" value="AAT_like"/>
    <property type="match status" value="1"/>
</dbReference>
<dbReference type="InterPro" id="IPR015424">
    <property type="entry name" value="PyrdxlP-dep_Trfase"/>
</dbReference>
<evidence type="ECO:0000256" key="2">
    <source>
        <dbReference type="ARBA" id="ARBA00007441"/>
    </source>
</evidence>
<evidence type="ECO:0000259" key="6">
    <source>
        <dbReference type="Pfam" id="PF00155"/>
    </source>
</evidence>
<protein>
    <submittedName>
        <fullName evidence="7">Aminotransferase class I and II</fullName>
    </submittedName>
</protein>
<comment type="caution">
    <text evidence="7">The sequence shown here is derived from an EMBL/GenBank/DDBJ whole genome shotgun (WGS) entry which is preliminary data.</text>
</comment>
<dbReference type="GO" id="GO:0030170">
    <property type="term" value="F:pyridoxal phosphate binding"/>
    <property type="evidence" value="ECO:0007669"/>
    <property type="project" value="InterPro"/>
</dbReference>
<organism evidence="7">
    <name type="scientific">mine drainage metagenome</name>
    <dbReference type="NCBI Taxonomy" id="410659"/>
    <lineage>
        <taxon>unclassified sequences</taxon>
        <taxon>metagenomes</taxon>
        <taxon>ecological metagenomes</taxon>
    </lineage>
</organism>
<dbReference type="InterPro" id="IPR015422">
    <property type="entry name" value="PyrdxlP-dep_Trfase_small"/>
</dbReference>
<evidence type="ECO:0000256" key="5">
    <source>
        <dbReference type="ARBA" id="ARBA00022898"/>
    </source>
</evidence>
<dbReference type="GO" id="GO:0016212">
    <property type="term" value="F:kynurenine-oxoglutarate transaminase activity"/>
    <property type="evidence" value="ECO:0007669"/>
    <property type="project" value="TreeGrafter"/>
</dbReference>
<feature type="domain" description="Aminotransferase class I/classII large" evidence="6">
    <location>
        <begin position="1"/>
        <end position="248"/>
    </location>
</feature>
<dbReference type="GO" id="GO:0005737">
    <property type="term" value="C:cytoplasm"/>
    <property type="evidence" value="ECO:0007669"/>
    <property type="project" value="TreeGrafter"/>
</dbReference>
<evidence type="ECO:0000256" key="1">
    <source>
        <dbReference type="ARBA" id="ARBA00001933"/>
    </source>
</evidence>